<sequence>MSAAAEAEHNGDETGDKAAYVQVAPGNYVIRTSTYRLNSGLVIGRDKAMVIDTGAGPRQARQIYTAVRELTKLPLVVVNTHSHYAHVFGNEFFAQNGVHEFYAHRNCGHDMAENGALQRELVAATEPEMAAATGRHTGIRVPTRLVDAAPVTVELGNMPVKLFHLGRGHTDGDLLVGTPSTLFAGDLVEQGSYPQFEDSYPRDWVDTLRRISALRHEYEVLVPGHGQTVSYAFVKSMWETMALAVRMASTASRETPADSTKAIPILPYGPVQSRILLERLTRARTGG</sequence>
<keyword evidence="2" id="KW-0378">Hydrolase</keyword>
<gene>
    <name evidence="2" type="ORF">HGG74_02705</name>
</gene>
<evidence type="ECO:0000259" key="1">
    <source>
        <dbReference type="SMART" id="SM00849"/>
    </source>
</evidence>
<name>A0A7X6K2R0_9MICC</name>
<keyword evidence="3" id="KW-1185">Reference proteome</keyword>
<dbReference type="Pfam" id="PF00753">
    <property type="entry name" value="Lactamase_B"/>
    <property type="match status" value="1"/>
</dbReference>
<dbReference type="PANTHER" id="PTHR42951:SF4">
    <property type="entry name" value="ACYL-COENZYME A THIOESTERASE MBLAC2"/>
    <property type="match status" value="1"/>
</dbReference>
<accession>A0A7X6K2R0</accession>
<dbReference type="CDD" id="cd16282">
    <property type="entry name" value="metallo-hydrolase-like_MBL-fold"/>
    <property type="match status" value="1"/>
</dbReference>
<dbReference type="InterPro" id="IPR001279">
    <property type="entry name" value="Metallo-B-lactamas"/>
</dbReference>
<comment type="caution">
    <text evidence="2">The sequence shown here is derived from an EMBL/GenBank/DDBJ whole genome shotgun (WGS) entry which is preliminary data.</text>
</comment>
<dbReference type="AlphaFoldDB" id="A0A7X6K2R0"/>
<proteinExistence type="predicted"/>
<dbReference type="SUPFAM" id="SSF56281">
    <property type="entry name" value="Metallo-hydrolase/oxidoreductase"/>
    <property type="match status" value="1"/>
</dbReference>
<dbReference type="PANTHER" id="PTHR42951">
    <property type="entry name" value="METALLO-BETA-LACTAMASE DOMAIN-CONTAINING"/>
    <property type="match status" value="1"/>
</dbReference>
<evidence type="ECO:0000313" key="2">
    <source>
        <dbReference type="EMBL" id="NKX53467.1"/>
    </source>
</evidence>
<dbReference type="Proteomes" id="UP000544090">
    <property type="component" value="Unassembled WGS sequence"/>
</dbReference>
<dbReference type="RefSeq" id="WP_168484814.1">
    <property type="nucleotide sequence ID" value="NZ_JAAZSQ010000002.1"/>
</dbReference>
<feature type="domain" description="Metallo-beta-lactamase" evidence="1">
    <location>
        <begin position="36"/>
        <end position="225"/>
    </location>
</feature>
<dbReference type="InterPro" id="IPR036866">
    <property type="entry name" value="RibonucZ/Hydroxyglut_hydro"/>
</dbReference>
<dbReference type="SMART" id="SM00849">
    <property type="entry name" value="Lactamase_B"/>
    <property type="match status" value="1"/>
</dbReference>
<dbReference type="GO" id="GO:0016787">
    <property type="term" value="F:hydrolase activity"/>
    <property type="evidence" value="ECO:0007669"/>
    <property type="project" value="UniProtKB-KW"/>
</dbReference>
<dbReference type="EMBL" id="JAAZSQ010000002">
    <property type="protein sequence ID" value="NKX53467.1"/>
    <property type="molecule type" value="Genomic_DNA"/>
</dbReference>
<dbReference type="Gene3D" id="3.60.15.10">
    <property type="entry name" value="Ribonuclease Z/Hydroxyacylglutathione hydrolase-like"/>
    <property type="match status" value="1"/>
</dbReference>
<dbReference type="InterPro" id="IPR050855">
    <property type="entry name" value="NDM-1-like"/>
</dbReference>
<reference evidence="2 3" key="1">
    <citation type="submission" date="2020-04" db="EMBL/GenBank/DDBJ databases">
        <title>Arthrobacter sp. nov.</title>
        <authorList>
            <person name="Liu S."/>
        </authorList>
    </citation>
    <scope>NUCLEOTIDE SEQUENCE [LARGE SCALE GENOMIC DNA]</scope>
    <source>
        <strain evidence="2 3">E918</strain>
    </source>
</reference>
<organism evidence="2 3">
    <name type="scientific">Arthrobacter mobilis</name>
    <dbReference type="NCBI Taxonomy" id="2724944"/>
    <lineage>
        <taxon>Bacteria</taxon>
        <taxon>Bacillati</taxon>
        <taxon>Actinomycetota</taxon>
        <taxon>Actinomycetes</taxon>
        <taxon>Micrococcales</taxon>
        <taxon>Micrococcaceae</taxon>
        <taxon>Arthrobacter</taxon>
    </lineage>
</organism>
<protein>
    <submittedName>
        <fullName evidence="2">MBL fold metallo-hydrolase</fullName>
    </submittedName>
</protein>
<evidence type="ECO:0000313" key="3">
    <source>
        <dbReference type="Proteomes" id="UP000544090"/>
    </source>
</evidence>